<evidence type="ECO:0000256" key="4">
    <source>
        <dbReference type="ARBA" id="ARBA00022617"/>
    </source>
</evidence>
<keyword evidence="12 13" id="KW-0604">Photosystem II</keyword>
<dbReference type="GO" id="GO:0009535">
    <property type="term" value="C:chloroplast thylakoid membrane"/>
    <property type="evidence" value="ECO:0007669"/>
    <property type="project" value="UniProtKB-SubCell"/>
</dbReference>
<keyword evidence="8 13" id="KW-0249">Electron transport</keyword>
<keyword evidence="5" id="KW-0934">Plastid</keyword>
<comment type="subcellular location">
    <subcellularLocation>
        <location evidence="1">Membrane</location>
        <topology evidence="1">Single-pass membrane protein</topology>
    </subcellularLocation>
    <subcellularLocation>
        <location evidence="13">Plastid</location>
        <location evidence="13">Chloroplast thylakoid membrane</location>
        <topology evidence="13">Single-pass membrane protein</topology>
    </subcellularLocation>
</comment>
<evidence type="ECO:0000256" key="11">
    <source>
        <dbReference type="ARBA" id="ARBA00023136"/>
    </source>
</evidence>
<organism evidence="15 16">
    <name type="scientific">Solanum commersonii</name>
    <name type="common">Commerson's wild potato</name>
    <name type="synonym">Commerson's nightshade</name>
    <dbReference type="NCBI Taxonomy" id="4109"/>
    <lineage>
        <taxon>Eukaryota</taxon>
        <taxon>Viridiplantae</taxon>
        <taxon>Streptophyta</taxon>
        <taxon>Embryophyta</taxon>
        <taxon>Tracheophyta</taxon>
        <taxon>Spermatophyta</taxon>
        <taxon>Magnoliopsida</taxon>
        <taxon>eudicotyledons</taxon>
        <taxon>Gunneridae</taxon>
        <taxon>Pentapetalae</taxon>
        <taxon>asterids</taxon>
        <taxon>lamiids</taxon>
        <taxon>Solanales</taxon>
        <taxon>Solanaceae</taxon>
        <taxon>Solanoideae</taxon>
        <taxon>Solaneae</taxon>
        <taxon>Solanum</taxon>
    </lineage>
</organism>
<feature type="transmembrane region" description="Helical" evidence="13">
    <location>
        <begin position="62"/>
        <end position="85"/>
    </location>
</feature>
<comment type="caution">
    <text evidence="13">Lacks conserved residue(s) required for the propagation of feature annotation.</text>
</comment>
<dbReference type="AlphaFoldDB" id="A0A9J5ZTB5"/>
<dbReference type="GO" id="GO:0009539">
    <property type="term" value="C:photosystem II reaction center"/>
    <property type="evidence" value="ECO:0007669"/>
    <property type="project" value="InterPro"/>
</dbReference>
<dbReference type="GO" id="GO:0046872">
    <property type="term" value="F:metal ion binding"/>
    <property type="evidence" value="ECO:0007669"/>
    <property type="project" value="UniProtKB-KW"/>
</dbReference>
<keyword evidence="3 13" id="KW-0602">Photosynthesis</keyword>
<keyword evidence="10 13" id="KW-0408">Iron</keyword>
<dbReference type="GO" id="GO:0020037">
    <property type="term" value="F:heme binding"/>
    <property type="evidence" value="ECO:0007669"/>
    <property type="project" value="InterPro"/>
</dbReference>
<name>A0A9J5ZTB5_SOLCO</name>
<evidence type="ECO:0000256" key="6">
    <source>
        <dbReference type="ARBA" id="ARBA00022692"/>
    </source>
</evidence>
<dbReference type="NCBIfam" id="TIGR01333">
    <property type="entry name" value="cyt_b559_beta"/>
    <property type="match status" value="1"/>
</dbReference>
<evidence type="ECO:0000313" key="15">
    <source>
        <dbReference type="EMBL" id="KAG5615252.1"/>
    </source>
</evidence>
<protein>
    <recommendedName>
        <fullName evidence="13">Cytochrome b559 subunit beta</fullName>
    </recommendedName>
    <alternativeName>
        <fullName evidence="13">PSII reaction center subunit VI</fullName>
    </alternativeName>
</protein>
<keyword evidence="13" id="KW-0150">Chloroplast</keyword>
<keyword evidence="6 13" id="KW-0812">Transmembrane</keyword>
<accession>A0A9J5ZTB5</accession>
<evidence type="ECO:0000256" key="8">
    <source>
        <dbReference type="ARBA" id="ARBA00022982"/>
    </source>
</evidence>
<dbReference type="Proteomes" id="UP000824120">
    <property type="component" value="Chromosome 3"/>
</dbReference>
<comment type="caution">
    <text evidence="15">The sequence shown here is derived from an EMBL/GenBank/DDBJ whole genome shotgun (WGS) entry which is preliminary data.</text>
</comment>
<dbReference type="PROSITE" id="PS00537">
    <property type="entry name" value="CYTOCHROME_B559"/>
    <property type="match status" value="1"/>
</dbReference>
<reference evidence="15 16" key="1">
    <citation type="submission" date="2020-09" db="EMBL/GenBank/DDBJ databases">
        <title>De no assembly of potato wild relative species, Solanum commersonii.</title>
        <authorList>
            <person name="Cho K."/>
        </authorList>
    </citation>
    <scope>NUCLEOTIDE SEQUENCE [LARGE SCALE GENOMIC DNA]</scope>
    <source>
        <strain evidence="15">LZ3.2</strain>
        <tissue evidence="15">Leaf</tissue>
    </source>
</reference>
<feature type="transmembrane region" description="Helical" evidence="13">
    <location>
        <begin position="21"/>
        <end position="42"/>
    </location>
</feature>
<dbReference type="InterPro" id="IPR006241">
    <property type="entry name" value="PSII_cyt_b559_bsu"/>
</dbReference>
<evidence type="ECO:0000256" key="10">
    <source>
        <dbReference type="ARBA" id="ARBA00023004"/>
    </source>
</evidence>
<dbReference type="OrthoDB" id="77at2759"/>
<keyword evidence="4 13" id="KW-0349">Heme</keyword>
<dbReference type="InterPro" id="IPR006216">
    <property type="entry name" value="PSII_cyt_b559_CS"/>
</dbReference>
<evidence type="ECO:0000313" key="16">
    <source>
        <dbReference type="Proteomes" id="UP000824120"/>
    </source>
</evidence>
<keyword evidence="2 13" id="KW-0813">Transport</keyword>
<evidence type="ECO:0000256" key="12">
    <source>
        <dbReference type="ARBA" id="ARBA00023276"/>
    </source>
</evidence>
<keyword evidence="7 13" id="KW-0479">Metal-binding</keyword>
<evidence type="ECO:0000256" key="5">
    <source>
        <dbReference type="ARBA" id="ARBA00022640"/>
    </source>
</evidence>
<evidence type="ECO:0000256" key="13">
    <source>
        <dbReference type="RuleBase" id="RU004529"/>
    </source>
</evidence>
<dbReference type="HAMAP" id="MF_00643">
    <property type="entry name" value="PSII_PsbF"/>
    <property type="match status" value="1"/>
</dbReference>
<evidence type="ECO:0000256" key="3">
    <source>
        <dbReference type="ARBA" id="ARBA00022531"/>
    </source>
</evidence>
<evidence type="ECO:0000256" key="9">
    <source>
        <dbReference type="ARBA" id="ARBA00022989"/>
    </source>
</evidence>
<dbReference type="SUPFAM" id="SSF161045">
    <property type="entry name" value="Cytochrome b559 subunits"/>
    <property type="match status" value="1"/>
</dbReference>
<feature type="domain" description="Photosystem II cytochrome b559 N-terminal" evidence="14">
    <location>
        <begin position="49"/>
        <end position="77"/>
    </location>
</feature>
<evidence type="ECO:0000256" key="7">
    <source>
        <dbReference type="ARBA" id="ARBA00022723"/>
    </source>
</evidence>
<dbReference type="InterPro" id="IPR013081">
    <property type="entry name" value="PSII_cyt_b559_N"/>
</dbReference>
<comment type="similarity">
    <text evidence="13">Belongs to the PsbE/PsbF family.</text>
</comment>
<dbReference type="Pfam" id="PF00283">
    <property type="entry name" value="Cytochrom_B559"/>
    <property type="match status" value="1"/>
</dbReference>
<dbReference type="GO" id="GO:0009767">
    <property type="term" value="P:photosynthetic electron transport chain"/>
    <property type="evidence" value="ECO:0007669"/>
    <property type="project" value="InterPro"/>
</dbReference>
<keyword evidence="16" id="KW-1185">Reference proteome</keyword>
<keyword evidence="9 13" id="KW-1133">Transmembrane helix</keyword>
<comment type="function">
    <text evidence="13">This b-type cytochrome is tightly associated with the reaction center of photosystem II (PSII). PSII is a light-driven water:plastoquinone oxidoreductase that uses light energy to abstract electrons from H(2)O, generating O(2) and a proton gradient subsequently used for ATP formation. It consists of a core antenna complex that captures photons, and an electron transfer chain that converts photonic excitation into a charge separation.</text>
</comment>
<comment type="subunit">
    <text evidence="13">Heterodimer of an alpha subunit and a beta subunit.</text>
</comment>
<proteinExistence type="inferred from homology"/>
<sequence length="87" mass="9891">MWSSACLEAHENVRLLKLLPVFDTGSFIALLYLPYSLRVGYLSAQEALMTIDRTYPIFTVRWLVVHGLAVPAVFFLGSILAMQFIQR</sequence>
<evidence type="ECO:0000256" key="2">
    <source>
        <dbReference type="ARBA" id="ARBA00022448"/>
    </source>
</evidence>
<dbReference type="EMBL" id="JACXVP010000003">
    <property type="protein sequence ID" value="KAG5615252.1"/>
    <property type="molecule type" value="Genomic_DNA"/>
</dbReference>
<evidence type="ECO:0000256" key="1">
    <source>
        <dbReference type="ARBA" id="ARBA00004167"/>
    </source>
</evidence>
<evidence type="ECO:0000259" key="14">
    <source>
        <dbReference type="Pfam" id="PF00283"/>
    </source>
</evidence>
<gene>
    <name evidence="15" type="ORF">H5410_015076</name>
</gene>
<keyword evidence="11 13" id="KW-0472">Membrane</keyword>